<reference evidence="1 2" key="1">
    <citation type="submission" date="2021-07" db="EMBL/GenBank/DDBJ databases">
        <title>A novel Jannaschia species isolated from marine dinoflagellate Ceratoperidinium margalefii.</title>
        <authorList>
            <person name="Jiang Y."/>
            <person name="Li Z."/>
        </authorList>
    </citation>
    <scope>NUCLEOTIDE SEQUENCE [LARGE SCALE GENOMIC DNA]</scope>
    <source>
        <strain evidence="1 2">J12C1-MA-4</strain>
    </source>
</reference>
<sequence length="293" mass="34066">MTDLLHSLLDLGDATSRNLDFAHKSNYLVSFGEETITETNLLELLRRHPDIISVETFSKAKESKNGADWEWTFIGKKYQYSMRVQAKRIQRNGALRINHKVGNKKIQQIDLLLDDARAYNLDAFYCIYCSERDRVIWATPMKGGSLRRVSEYGCLMVDARKVKDKSPKKLSDIEQDCFPWHFLTFDDDLRISYDEETYNGSSRGLIVKLSPPSGFGTGIFFSDTEQRQRPEDLPTIDYLNGFGERKLFRSGLIDANPDEVFRVRTAEETDDYRTRRISKRLIFDVREFEGREI</sequence>
<name>A0A8F6TZ69_9RHOB</name>
<keyword evidence="2" id="KW-1185">Reference proteome</keyword>
<accession>A0A8F6TZ69</accession>
<dbReference type="Pfam" id="PF20320">
    <property type="entry name" value="DUF6615"/>
    <property type="match status" value="1"/>
</dbReference>
<evidence type="ECO:0000313" key="2">
    <source>
        <dbReference type="Proteomes" id="UP000825009"/>
    </source>
</evidence>
<protein>
    <submittedName>
        <fullName evidence="1">Uncharacterized protein</fullName>
    </submittedName>
</protein>
<dbReference type="EMBL" id="CP079194">
    <property type="protein sequence ID" value="QXT41158.1"/>
    <property type="molecule type" value="Genomic_DNA"/>
</dbReference>
<dbReference type="RefSeq" id="WP_219004815.1">
    <property type="nucleotide sequence ID" value="NZ_CP079194.1"/>
</dbReference>
<proteinExistence type="predicted"/>
<dbReference type="Proteomes" id="UP000825009">
    <property type="component" value="Chromosome"/>
</dbReference>
<organism evidence="1 2">
    <name type="scientific">Gymnodinialimonas ceratoperidinii</name>
    <dbReference type="NCBI Taxonomy" id="2856823"/>
    <lineage>
        <taxon>Bacteria</taxon>
        <taxon>Pseudomonadati</taxon>
        <taxon>Pseudomonadota</taxon>
        <taxon>Alphaproteobacteria</taxon>
        <taxon>Rhodobacterales</taxon>
        <taxon>Paracoccaceae</taxon>
        <taxon>Gymnodinialimonas</taxon>
    </lineage>
</organism>
<dbReference type="AlphaFoldDB" id="A0A8F6TZ69"/>
<dbReference type="InterPro" id="IPR046723">
    <property type="entry name" value="DUF6615"/>
</dbReference>
<dbReference type="KEGG" id="gce:KYE46_08105"/>
<evidence type="ECO:0000313" key="1">
    <source>
        <dbReference type="EMBL" id="QXT41158.1"/>
    </source>
</evidence>
<gene>
    <name evidence="1" type="ORF">KYE46_08105</name>
</gene>